<reference evidence="1" key="2">
    <citation type="journal article" date="2021" name="PeerJ">
        <title>Extensive microbial diversity within the chicken gut microbiome revealed by metagenomics and culture.</title>
        <authorList>
            <person name="Gilroy R."/>
            <person name="Ravi A."/>
            <person name="Getino M."/>
            <person name="Pursley I."/>
            <person name="Horton D.L."/>
            <person name="Alikhan N.F."/>
            <person name="Baker D."/>
            <person name="Gharbi K."/>
            <person name="Hall N."/>
            <person name="Watson M."/>
            <person name="Adriaenssens E.M."/>
            <person name="Foster-Nyarko E."/>
            <person name="Jarju S."/>
            <person name="Secka A."/>
            <person name="Antonio M."/>
            <person name="Oren A."/>
            <person name="Chaudhuri R.R."/>
            <person name="La Ragione R."/>
            <person name="Hildebrand F."/>
            <person name="Pallen M.J."/>
        </authorList>
    </citation>
    <scope>NUCLEOTIDE SEQUENCE</scope>
    <source>
        <strain evidence="1">4920</strain>
    </source>
</reference>
<evidence type="ECO:0000313" key="1">
    <source>
        <dbReference type="EMBL" id="HIV03044.1"/>
    </source>
</evidence>
<gene>
    <name evidence="1" type="ORF">IAC74_05665</name>
</gene>
<reference evidence="1" key="1">
    <citation type="submission" date="2020-10" db="EMBL/GenBank/DDBJ databases">
        <authorList>
            <person name="Gilroy R."/>
        </authorList>
    </citation>
    <scope>NUCLEOTIDE SEQUENCE</scope>
    <source>
        <strain evidence="1">4920</strain>
    </source>
</reference>
<dbReference type="EMBL" id="DVOF01000166">
    <property type="protein sequence ID" value="HIV03044.1"/>
    <property type="molecule type" value="Genomic_DNA"/>
</dbReference>
<dbReference type="AlphaFoldDB" id="A0A9D1NH45"/>
<protein>
    <submittedName>
        <fullName evidence="1">Toxin-antitoxin system protein</fullName>
    </submittedName>
</protein>
<organism evidence="1 2">
    <name type="scientific">Candidatus Aphodoplasma excrementigallinarum</name>
    <dbReference type="NCBI Taxonomy" id="2840673"/>
    <lineage>
        <taxon>Bacteria</taxon>
        <taxon>Bacillati</taxon>
        <taxon>Bacillota</taxon>
        <taxon>Clostridia</taxon>
        <taxon>Eubacteriales</taxon>
        <taxon>Candidatus Aphodoplasma</taxon>
    </lineage>
</organism>
<proteinExistence type="predicted"/>
<comment type="caution">
    <text evidence="1">The sequence shown here is derived from an EMBL/GenBank/DDBJ whole genome shotgun (WGS) entry which is preliminary data.</text>
</comment>
<name>A0A9D1NH45_9FIRM</name>
<accession>A0A9D1NH45</accession>
<evidence type="ECO:0000313" key="2">
    <source>
        <dbReference type="Proteomes" id="UP000886743"/>
    </source>
</evidence>
<sequence>MHRPNRPPKVRVSVTLDEHVVREVRRLSGIQYRSLSQYINLVLYRHIAELEHEKEQSARGK</sequence>
<dbReference type="Proteomes" id="UP000886743">
    <property type="component" value="Unassembled WGS sequence"/>
</dbReference>